<gene>
    <name evidence="3" type="ORF">SAMN04488052_101790</name>
</gene>
<evidence type="ECO:0000313" key="4">
    <source>
        <dbReference type="Proteomes" id="UP000199657"/>
    </source>
</evidence>
<evidence type="ECO:0000313" key="3">
    <source>
        <dbReference type="EMBL" id="SEO57703.1"/>
    </source>
</evidence>
<organism evidence="3 4">
    <name type="scientific">Aquisalimonas asiatica</name>
    <dbReference type="NCBI Taxonomy" id="406100"/>
    <lineage>
        <taxon>Bacteria</taxon>
        <taxon>Pseudomonadati</taxon>
        <taxon>Pseudomonadota</taxon>
        <taxon>Gammaproteobacteria</taxon>
        <taxon>Chromatiales</taxon>
        <taxon>Ectothiorhodospiraceae</taxon>
        <taxon>Aquisalimonas</taxon>
    </lineage>
</organism>
<dbReference type="EMBL" id="FOEG01000001">
    <property type="protein sequence ID" value="SEO57703.1"/>
    <property type="molecule type" value="Genomic_DNA"/>
</dbReference>
<dbReference type="PANTHER" id="PTHR35604">
    <property type="entry name" value="TRANSPOSASE INSH FOR INSERTION SEQUENCE ELEMENT IS5A-RELATED"/>
    <property type="match status" value="1"/>
</dbReference>
<evidence type="ECO:0000256" key="1">
    <source>
        <dbReference type="SAM" id="MobiDB-lite"/>
    </source>
</evidence>
<evidence type="ECO:0000259" key="2">
    <source>
        <dbReference type="Pfam" id="PF05598"/>
    </source>
</evidence>
<dbReference type="RefSeq" id="WP_091640077.1">
    <property type="nucleotide sequence ID" value="NZ_FOEG01000001.1"/>
</dbReference>
<dbReference type="Pfam" id="PF05598">
    <property type="entry name" value="DUF772"/>
    <property type="match status" value="1"/>
</dbReference>
<reference evidence="3 4" key="1">
    <citation type="submission" date="2016-10" db="EMBL/GenBank/DDBJ databases">
        <authorList>
            <person name="de Groot N.N."/>
        </authorList>
    </citation>
    <scope>NUCLEOTIDE SEQUENCE [LARGE SCALE GENOMIC DNA]</scope>
    <source>
        <strain evidence="3 4">CGMCC 1.6291</strain>
    </source>
</reference>
<name>A0A1H8QV53_9GAMM</name>
<accession>A0A1H8QV53</accession>
<keyword evidence="4" id="KW-1185">Reference proteome</keyword>
<dbReference type="AlphaFoldDB" id="A0A1H8QV53"/>
<dbReference type="OrthoDB" id="9774580at2"/>
<feature type="region of interest" description="Disordered" evidence="1">
    <location>
        <begin position="147"/>
        <end position="166"/>
    </location>
</feature>
<proteinExistence type="predicted"/>
<dbReference type="STRING" id="406100.SAMN04488052_101790"/>
<dbReference type="PANTHER" id="PTHR35604:SF2">
    <property type="entry name" value="TRANSPOSASE INSH FOR INSERTION SEQUENCE ELEMENT IS5A-RELATED"/>
    <property type="match status" value="1"/>
</dbReference>
<sequence>MQKSLSDLEYAGKQNVTRRERFLKWINAVVPWTALVAELEAFYPKSGKRDRPVIGLERMLRMHIAQQCFGVSDEGIEDTTDDRQATRQFAGIDLARECAPDATMLLKSNGLTRAIFEVISAHLAEQGLMLRKGTVVDAMLIVAPPLTKSRDRARDPEMHETKKGNQ</sequence>
<protein>
    <submittedName>
        <fullName evidence="3">Transposase domain</fullName>
    </submittedName>
</protein>
<feature type="domain" description="Transposase InsH N-terminal" evidence="2">
    <location>
        <begin position="15"/>
        <end position="107"/>
    </location>
</feature>
<dbReference type="InterPro" id="IPR008490">
    <property type="entry name" value="Transposase_InsH_N"/>
</dbReference>
<feature type="compositionally biased region" description="Basic and acidic residues" evidence="1">
    <location>
        <begin position="148"/>
        <end position="166"/>
    </location>
</feature>
<dbReference type="Proteomes" id="UP000199657">
    <property type="component" value="Unassembled WGS sequence"/>
</dbReference>